<evidence type="ECO:0000313" key="4">
    <source>
        <dbReference type="EMBL" id="KLV08010.1"/>
    </source>
</evidence>
<dbReference type="PANTHER" id="PTHR43976">
    <property type="entry name" value="SHORT CHAIN DEHYDROGENASE"/>
    <property type="match status" value="1"/>
</dbReference>
<dbReference type="Proteomes" id="UP000035909">
    <property type="component" value="Unassembled WGS sequence"/>
</dbReference>
<protein>
    <submittedName>
        <fullName evidence="4">Short-chain dehydrogenase</fullName>
    </submittedName>
</protein>
<accession>A0A0J1H8F4</accession>
<dbReference type="SUPFAM" id="SSF51735">
    <property type="entry name" value="NAD(P)-binding Rossmann-fold domains"/>
    <property type="match status" value="1"/>
</dbReference>
<dbReference type="OrthoDB" id="9775296at2"/>
<dbReference type="GO" id="GO:0016491">
    <property type="term" value="F:oxidoreductase activity"/>
    <property type="evidence" value="ECO:0007669"/>
    <property type="project" value="UniProtKB-KW"/>
</dbReference>
<dbReference type="STRING" id="320778.ABT57_14290"/>
<dbReference type="Pfam" id="PF00106">
    <property type="entry name" value="adh_short"/>
    <property type="match status" value="1"/>
</dbReference>
<comment type="similarity">
    <text evidence="1 3">Belongs to the short-chain dehydrogenases/reductases (SDR) family.</text>
</comment>
<evidence type="ECO:0000313" key="5">
    <source>
        <dbReference type="Proteomes" id="UP000035909"/>
    </source>
</evidence>
<evidence type="ECO:0000256" key="2">
    <source>
        <dbReference type="ARBA" id="ARBA00023002"/>
    </source>
</evidence>
<evidence type="ECO:0000256" key="3">
    <source>
        <dbReference type="RuleBase" id="RU000363"/>
    </source>
</evidence>
<dbReference type="AlphaFoldDB" id="A0A0J1H8F4"/>
<name>A0A0J1H8F4_9GAMM</name>
<dbReference type="EMBL" id="LDOU01000015">
    <property type="protein sequence ID" value="KLV08010.1"/>
    <property type="molecule type" value="Genomic_DNA"/>
</dbReference>
<dbReference type="PANTHER" id="PTHR43976:SF16">
    <property type="entry name" value="SHORT-CHAIN DEHYDROGENASE_REDUCTASE FAMILY PROTEIN"/>
    <property type="match status" value="1"/>
</dbReference>
<proteinExistence type="inferred from homology"/>
<dbReference type="InterPro" id="IPR036291">
    <property type="entry name" value="NAD(P)-bd_dom_sf"/>
</dbReference>
<dbReference type="CDD" id="cd05374">
    <property type="entry name" value="17beta-HSD-like_SDR_c"/>
    <property type="match status" value="1"/>
</dbReference>
<dbReference type="PATRIC" id="fig|320778.3.peg.3108"/>
<dbReference type="InterPro" id="IPR051911">
    <property type="entry name" value="SDR_oxidoreductase"/>
</dbReference>
<keyword evidence="2" id="KW-0560">Oxidoreductase</keyword>
<gene>
    <name evidence="4" type="ORF">ABT57_14290</name>
</gene>
<dbReference type="InterPro" id="IPR002347">
    <property type="entry name" value="SDR_fam"/>
</dbReference>
<reference evidence="4 5" key="1">
    <citation type="submission" date="2015-05" db="EMBL/GenBank/DDBJ databases">
        <title>Photobacterium galathea sp. nov.</title>
        <authorList>
            <person name="Machado H."/>
            <person name="Gram L."/>
        </authorList>
    </citation>
    <scope>NUCLEOTIDE SEQUENCE [LARGE SCALE GENOMIC DNA]</scope>
    <source>
        <strain evidence="4 5">DSM 22954</strain>
    </source>
</reference>
<keyword evidence="5" id="KW-1185">Reference proteome</keyword>
<sequence length="276" mass="30006">MTRIWFVTGTTRGMGTAIVKAALDQGDKVVATGRNIARLRKLFANVPTDRIEFLELDVASEPQAQSAVNEAVKCFGRIDVLVNNAGYCLLGRFEEATAQQIEAQFATNLFGMANVLRAVLPVMRRQASGRIFNTSSIAGVKAVANATFYSASKYAVEGMTLALADEVAPLGIQVTAIEPGFFRTEFLNDQSAEYGQNHIDDYEPYGNTRDRLAAADGQQQGDPAKLAQVIVQVANLEKQPRQLLIGNDAIDFVMPSLEARIAETHEFASLTQSTDL</sequence>
<comment type="caution">
    <text evidence="4">The sequence shown here is derived from an EMBL/GenBank/DDBJ whole genome shotgun (WGS) entry which is preliminary data.</text>
</comment>
<evidence type="ECO:0000256" key="1">
    <source>
        <dbReference type="ARBA" id="ARBA00006484"/>
    </source>
</evidence>
<organism evidence="4 5">
    <name type="scientific">Photobacterium ganghwense</name>
    <dbReference type="NCBI Taxonomy" id="320778"/>
    <lineage>
        <taxon>Bacteria</taxon>
        <taxon>Pseudomonadati</taxon>
        <taxon>Pseudomonadota</taxon>
        <taxon>Gammaproteobacteria</taxon>
        <taxon>Vibrionales</taxon>
        <taxon>Vibrionaceae</taxon>
        <taxon>Photobacterium</taxon>
    </lineage>
</organism>
<dbReference type="PRINTS" id="PR00080">
    <property type="entry name" value="SDRFAMILY"/>
</dbReference>
<dbReference type="InterPro" id="IPR020904">
    <property type="entry name" value="Sc_DH/Rdtase_CS"/>
</dbReference>
<dbReference type="Gene3D" id="3.40.50.720">
    <property type="entry name" value="NAD(P)-binding Rossmann-like Domain"/>
    <property type="match status" value="1"/>
</dbReference>
<dbReference type="RefSeq" id="WP_047885903.1">
    <property type="nucleotide sequence ID" value="NZ_LDOU01000015.1"/>
</dbReference>
<dbReference type="PRINTS" id="PR00081">
    <property type="entry name" value="GDHRDH"/>
</dbReference>
<dbReference type="PROSITE" id="PS00061">
    <property type="entry name" value="ADH_SHORT"/>
    <property type="match status" value="1"/>
</dbReference>